<name>A0A7J0FYA7_9ERIC</name>
<sequence>MSVARKYTDQCRLYKFCWSRMAWGTEKSLGNQALFIGRSSFSVLASGATRNEANKVYYRGKYGKVKSYSLEDGKSIDCEDSGYSGWLASVKRWPEAMWIEPPTKHFQNLTDEGGSKLRWFMHFI</sequence>
<dbReference type="Proteomes" id="UP000585474">
    <property type="component" value="Unassembled WGS sequence"/>
</dbReference>
<evidence type="ECO:0000313" key="2">
    <source>
        <dbReference type="Proteomes" id="UP000585474"/>
    </source>
</evidence>
<accession>A0A7J0FYA7</accession>
<dbReference type="OrthoDB" id="1470835at2759"/>
<gene>
    <name evidence="1" type="ORF">Acr_15g0015360</name>
</gene>
<keyword evidence="2" id="KW-1185">Reference proteome</keyword>
<protein>
    <submittedName>
        <fullName evidence="1">Uncharacterized protein</fullName>
    </submittedName>
</protein>
<dbReference type="EMBL" id="BJWL01000015">
    <property type="protein sequence ID" value="GFZ02928.1"/>
    <property type="molecule type" value="Genomic_DNA"/>
</dbReference>
<proteinExistence type="predicted"/>
<dbReference type="AlphaFoldDB" id="A0A7J0FYA7"/>
<reference evidence="1 2" key="1">
    <citation type="submission" date="2019-07" db="EMBL/GenBank/DDBJ databases">
        <title>De Novo Assembly of kiwifruit Actinidia rufa.</title>
        <authorList>
            <person name="Sugita-Konishi S."/>
            <person name="Sato K."/>
            <person name="Mori E."/>
            <person name="Abe Y."/>
            <person name="Kisaki G."/>
            <person name="Hamano K."/>
            <person name="Suezawa K."/>
            <person name="Otani M."/>
            <person name="Fukuda T."/>
            <person name="Manabe T."/>
            <person name="Gomi K."/>
            <person name="Tabuchi M."/>
            <person name="Akimitsu K."/>
            <person name="Kataoka I."/>
        </authorList>
    </citation>
    <scope>NUCLEOTIDE SEQUENCE [LARGE SCALE GENOMIC DNA]</scope>
    <source>
        <strain evidence="2">cv. Fuchu</strain>
    </source>
</reference>
<organism evidence="1 2">
    <name type="scientific">Actinidia rufa</name>
    <dbReference type="NCBI Taxonomy" id="165716"/>
    <lineage>
        <taxon>Eukaryota</taxon>
        <taxon>Viridiplantae</taxon>
        <taxon>Streptophyta</taxon>
        <taxon>Embryophyta</taxon>
        <taxon>Tracheophyta</taxon>
        <taxon>Spermatophyta</taxon>
        <taxon>Magnoliopsida</taxon>
        <taxon>eudicotyledons</taxon>
        <taxon>Gunneridae</taxon>
        <taxon>Pentapetalae</taxon>
        <taxon>asterids</taxon>
        <taxon>Ericales</taxon>
        <taxon>Actinidiaceae</taxon>
        <taxon>Actinidia</taxon>
    </lineage>
</organism>
<comment type="caution">
    <text evidence="1">The sequence shown here is derived from an EMBL/GenBank/DDBJ whole genome shotgun (WGS) entry which is preliminary data.</text>
</comment>
<evidence type="ECO:0000313" key="1">
    <source>
        <dbReference type="EMBL" id="GFZ02928.1"/>
    </source>
</evidence>